<evidence type="ECO:0000256" key="3">
    <source>
        <dbReference type="ARBA" id="ARBA00066752"/>
    </source>
</evidence>
<dbReference type="InterPro" id="IPR025723">
    <property type="entry name" value="ArsA/GET3_ATPase-like"/>
</dbReference>
<dbReference type="InterPro" id="IPR016300">
    <property type="entry name" value="ATPase_ArsA/GET3"/>
</dbReference>
<evidence type="ECO:0000313" key="5">
    <source>
        <dbReference type="EMBL" id="TXE87639.1"/>
    </source>
</evidence>
<comment type="catalytic activity">
    <reaction evidence="2">
        <text>arsenite(in) + ATP + H2O = arsenite(out) + ADP + phosphate + H(+)</text>
        <dbReference type="Rhea" id="RHEA:11348"/>
        <dbReference type="ChEBI" id="CHEBI:15377"/>
        <dbReference type="ChEBI" id="CHEBI:15378"/>
        <dbReference type="ChEBI" id="CHEBI:29242"/>
        <dbReference type="ChEBI" id="CHEBI:30616"/>
        <dbReference type="ChEBI" id="CHEBI:43474"/>
        <dbReference type="ChEBI" id="CHEBI:456216"/>
        <dbReference type="EC" id="7.3.2.7"/>
    </reaction>
</comment>
<accession>A0A5C7E4F5</accession>
<dbReference type="GO" id="GO:0016887">
    <property type="term" value="F:ATP hydrolysis activity"/>
    <property type="evidence" value="ECO:0007669"/>
    <property type="project" value="InterPro"/>
</dbReference>
<name>A0A5C7E4F5_9BACT</name>
<proteinExistence type="inferred from homology"/>
<dbReference type="EC" id="7.3.2.7" evidence="3"/>
<dbReference type="InterPro" id="IPR027417">
    <property type="entry name" value="P-loop_NTPase"/>
</dbReference>
<evidence type="ECO:0000256" key="2">
    <source>
        <dbReference type="ARBA" id="ARBA00052296"/>
    </source>
</evidence>
<dbReference type="SUPFAM" id="SSF52540">
    <property type="entry name" value="P-loop containing nucleoside triphosphate hydrolases"/>
    <property type="match status" value="1"/>
</dbReference>
<comment type="caution">
    <text evidence="5">The sequence shown here is derived from an EMBL/GenBank/DDBJ whole genome shotgun (WGS) entry which is preliminary data.</text>
</comment>
<dbReference type="GO" id="GO:0005524">
    <property type="term" value="F:ATP binding"/>
    <property type="evidence" value="ECO:0007669"/>
    <property type="project" value="InterPro"/>
</dbReference>
<dbReference type="NCBIfam" id="TIGR00345">
    <property type="entry name" value="GET3_arsA_TRC40"/>
    <property type="match status" value="1"/>
</dbReference>
<dbReference type="CDD" id="cd02035">
    <property type="entry name" value="ArsA"/>
    <property type="match status" value="1"/>
</dbReference>
<evidence type="ECO:0000313" key="6">
    <source>
        <dbReference type="Proteomes" id="UP000321629"/>
    </source>
</evidence>
<dbReference type="GO" id="GO:0015446">
    <property type="term" value="F:ATPase-coupled arsenite transmembrane transporter activity"/>
    <property type="evidence" value="ECO:0007669"/>
    <property type="project" value="UniProtKB-EC"/>
</dbReference>
<comment type="similarity">
    <text evidence="1">Belongs to the arsA ATPase family.</text>
</comment>
<feature type="domain" description="AAA+ ATPase" evidence="4">
    <location>
        <begin position="3"/>
        <end position="234"/>
    </location>
</feature>
<dbReference type="InterPro" id="IPR003593">
    <property type="entry name" value="AAA+_ATPase"/>
</dbReference>
<reference evidence="5 6" key="1">
    <citation type="submission" date="2019-07" db="EMBL/GenBank/DDBJ databases">
        <title>Rapid identification of Enteric Bacteria from Whole Genome Sequences (WGS) using Average Nucleotide Identity (ANI).</title>
        <authorList>
            <person name="Lane C."/>
        </authorList>
    </citation>
    <scope>NUCLEOTIDE SEQUENCE [LARGE SCALE GENOMIC DNA]</scope>
    <source>
        <strain evidence="5 6">2016D-0084</strain>
    </source>
</reference>
<dbReference type="SMART" id="SM00382">
    <property type="entry name" value="AAA"/>
    <property type="match status" value="1"/>
</dbReference>
<dbReference type="RefSeq" id="WP_147555735.1">
    <property type="nucleotide sequence ID" value="NZ_VOWJ01000028.1"/>
</dbReference>
<dbReference type="Pfam" id="PF02374">
    <property type="entry name" value="ArsA_ATPase"/>
    <property type="match status" value="1"/>
</dbReference>
<gene>
    <name evidence="5" type="ORF">FPD38_05485</name>
</gene>
<dbReference type="Proteomes" id="UP000321629">
    <property type="component" value="Unassembled WGS sequence"/>
</dbReference>
<protein>
    <recommendedName>
        <fullName evidence="3">arsenite-transporting ATPase</fullName>
        <ecNumber evidence="3">7.3.2.7</ecNumber>
    </recommendedName>
</protein>
<evidence type="ECO:0000256" key="1">
    <source>
        <dbReference type="ARBA" id="ARBA00011040"/>
    </source>
</evidence>
<dbReference type="Gene3D" id="3.40.50.300">
    <property type="entry name" value="P-loop containing nucleotide triphosphate hydrolases"/>
    <property type="match status" value="1"/>
</dbReference>
<dbReference type="PANTHER" id="PTHR10803">
    <property type="entry name" value="ARSENICAL PUMP-DRIVING ATPASE ARSENITE-TRANSLOCATING ATPASE"/>
    <property type="match status" value="1"/>
</dbReference>
<dbReference type="PANTHER" id="PTHR10803:SF3">
    <property type="entry name" value="ATPASE GET3"/>
    <property type="match status" value="1"/>
</dbReference>
<sequence>MIFPRVIFVGGKGGVGKSTMSSSIAKMLSLDGKKVLLISTDPAHNLKDIFDIEKNNQFNTNLQILELNPQKEAKEYVENVSKATKELINPNSYEMLDNYYKIVKESAIAQESAMFDKLIKIISEDTNFDHIIIDTAPTGHTLRLFKMPKNLKIWSELLLKQREKNSNLQNIIGNIEGKDILKDNLENRYLRYSKFLNILKNNNQCAILLVLNLEKLPINETLRAIKELQIENITPFAIIINKIPPNSNDEFFKNRFEISLQNLKLAKKLFKDFSILEIPLHNKDISSEVDLEFIIKHLKSFIV</sequence>
<evidence type="ECO:0000259" key="4">
    <source>
        <dbReference type="SMART" id="SM00382"/>
    </source>
</evidence>
<dbReference type="EMBL" id="VOWJ01000028">
    <property type="protein sequence ID" value="TXE87639.1"/>
    <property type="molecule type" value="Genomic_DNA"/>
</dbReference>
<organism evidence="5 6">
    <name type="scientific">Campylobacter volucris</name>
    <dbReference type="NCBI Taxonomy" id="1031542"/>
    <lineage>
        <taxon>Bacteria</taxon>
        <taxon>Pseudomonadati</taxon>
        <taxon>Campylobacterota</taxon>
        <taxon>Epsilonproteobacteria</taxon>
        <taxon>Campylobacterales</taxon>
        <taxon>Campylobacteraceae</taxon>
        <taxon>Campylobacter</taxon>
    </lineage>
</organism>
<dbReference type="AlphaFoldDB" id="A0A5C7E4F5"/>